<evidence type="ECO:0000256" key="1">
    <source>
        <dbReference type="SAM" id="SignalP"/>
    </source>
</evidence>
<reference evidence="2" key="1">
    <citation type="submission" date="2020-11" db="EMBL/GenBank/DDBJ databases">
        <authorList>
            <person name="Tran Van P."/>
        </authorList>
    </citation>
    <scope>NUCLEOTIDE SEQUENCE</scope>
</reference>
<dbReference type="Proteomes" id="UP000678499">
    <property type="component" value="Unassembled WGS sequence"/>
</dbReference>
<protein>
    <submittedName>
        <fullName evidence="2">Uncharacterized protein</fullName>
    </submittedName>
</protein>
<sequence length="323" mass="34401">MAIIFGVTSMILLGFLAASDGSLCSNVGGKLACDDICDVKRPGNYNFSVDFIGTRLDLDCVRYKGLKTVRLFQRTFCRGKTGGMDSIVQPWNMCFFNYENEHINKAIQTLPQEETALQEDEVVAKISVSGPTSVTTPKGSVLTVMSTTVPTLEAETMKTATEMTAMALPATTMNPPIAAVSMASLATTPSSNKKVSSVIPEAPVSTSASISVDTSGHHQFVDPLGVRVPVEPDEVPPSTALSETIKGDFAGIMSNLDNISRLDISASFRDGTIVHARVPAWAIKVLKWVGSLFDPQQRVICGGDHCLTCVATAGCLDAEEAAF</sequence>
<feature type="chain" id="PRO_5036403093" evidence="1">
    <location>
        <begin position="25"/>
        <end position="323"/>
    </location>
</feature>
<dbReference type="AlphaFoldDB" id="A0A7R9BXH8"/>
<name>A0A7R9BXH8_9CRUS</name>
<accession>A0A7R9BXH8</accession>
<gene>
    <name evidence="2" type="ORF">NMOB1V02_LOCUS10644</name>
</gene>
<feature type="signal peptide" evidence="1">
    <location>
        <begin position="1"/>
        <end position="24"/>
    </location>
</feature>
<proteinExistence type="predicted"/>
<organism evidence="2">
    <name type="scientific">Notodromas monacha</name>
    <dbReference type="NCBI Taxonomy" id="399045"/>
    <lineage>
        <taxon>Eukaryota</taxon>
        <taxon>Metazoa</taxon>
        <taxon>Ecdysozoa</taxon>
        <taxon>Arthropoda</taxon>
        <taxon>Crustacea</taxon>
        <taxon>Oligostraca</taxon>
        <taxon>Ostracoda</taxon>
        <taxon>Podocopa</taxon>
        <taxon>Podocopida</taxon>
        <taxon>Cypridocopina</taxon>
        <taxon>Cypridoidea</taxon>
        <taxon>Cyprididae</taxon>
        <taxon>Notodromas</taxon>
    </lineage>
</organism>
<keyword evidence="3" id="KW-1185">Reference proteome</keyword>
<evidence type="ECO:0000313" key="3">
    <source>
        <dbReference type="Proteomes" id="UP000678499"/>
    </source>
</evidence>
<dbReference type="EMBL" id="CAJPEX010004687">
    <property type="protein sequence ID" value="CAG0923178.1"/>
    <property type="molecule type" value="Genomic_DNA"/>
</dbReference>
<dbReference type="EMBL" id="OA886724">
    <property type="protein sequence ID" value="CAD7283026.1"/>
    <property type="molecule type" value="Genomic_DNA"/>
</dbReference>
<keyword evidence="1" id="KW-0732">Signal</keyword>
<evidence type="ECO:0000313" key="2">
    <source>
        <dbReference type="EMBL" id="CAD7283026.1"/>
    </source>
</evidence>